<sequence length="176" mass="19121">MAAAGAAVGGKRLATAVRFAYQGFARGLEEDAEGLRAFAALHKELLVASSYSKNFGLYNERVGACTLVAADQETVDRAFSQMKSVIRANYSNPPAHGASVVATILSNDALRAIWEQELTDMRQRIQRMRLLFVNTLQEKARAATSAFISQQNGMFSFSGLTKSRCCACVKSSPSMR</sequence>
<dbReference type="PRINTS" id="PR00799">
    <property type="entry name" value="TRANSAMINASE"/>
</dbReference>
<reference evidence="9 10" key="1">
    <citation type="submission" date="2018-06" db="EMBL/GenBank/DDBJ databases">
        <authorList>
            <consortium name="Pathogen Informatics"/>
            <person name="Doyle S."/>
        </authorList>
    </citation>
    <scope>NUCLEOTIDE SEQUENCE [LARGE SCALE GENOMIC DNA]</scope>
    <source>
        <strain evidence="9 10">NCTC9128</strain>
    </source>
</reference>
<gene>
    <name evidence="9" type="primary">aspC_2</name>
    <name evidence="9" type="ORF">NCTC9128_05029</name>
</gene>
<dbReference type="Proteomes" id="UP000251088">
    <property type="component" value="Unassembled WGS sequence"/>
</dbReference>
<feature type="domain" description="Aminotransferase class I/classII large" evidence="8">
    <location>
        <begin position="19"/>
        <end position="163"/>
    </location>
</feature>
<evidence type="ECO:0000256" key="3">
    <source>
        <dbReference type="ARBA" id="ARBA00011738"/>
    </source>
</evidence>
<proteinExistence type="inferred from homology"/>
<dbReference type="PROSITE" id="PS00105">
    <property type="entry name" value="AA_TRANSFER_CLASS_1"/>
    <property type="match status" value="1"/>
</dbReference>
<dbReference type="AlphaFoldDB" id="A0A2X3EN81"/>
<dbReference type="PANTHER" id="PTHR11879">
    <property type="entry name" value="ASPARTATE AMINOTRANSFERASE"/>
    <property type="match status" value="1"/>
</dbReference>
<dbReference type="GO" id="GO:0004069">
    <property type="term" value="F:L-aspartate:2-oxoglutarate aminotransferase activity"/>
    <property type="evidence" value="ECO:0007669"/>
    <property type="project" value="TreeGrafter"/>
</dbReference>
<dbReference type="InterPro" id="IPR004839">
    <property type="entry name" value="Aminotransferase_I/II_large"/>
</dbReference>
<protein>
    <recommendedName>
        <fullName evidence="7">Aminotransferase</fullName>
        <ecNumber evidence="7">2.6.1.-</ecNumber>
    </recommendedName>
</protein>
<dbReference type="GO" id="GO:0030170">
    <property type="term" value="F:pyridoxal phosphate binding"/>
    <property type="evidence" value="ECO:0007669"/>
    <property type="project" value="InterPro"/>
</dbReference>
<dbReference type="SUPFAM" id="SSF53383">
    <property type="entry name" value="PLP-dependent transferases"/>
    <property type="match status" value="1"/>
</dbReference>
<comment type="similarity">
    <text evidence="2 7">Belongs to the class-I pyridoxal-phosphate-dependent aminotransferase family.</text>
</comment>
<evidence type="ECO:0000256" key="4">
    <source>
        <dbReference type="ARBA" id="ARBA00022576"/>
    </source>
</evidence>
<organism evidence="9 10">
    <name type="scientific">Klebsiella pneumoniae</name>
    <dbReference type="NCBI Taxonomy" id="573"/>
    <lineage>
        <taxon>Bacteria</taxon>
        <taxon>Pseudomonadati</taxon>
        <taxon>Pseudomonadota</taxon>
        <taxon>Gammaproteobacteria</taxon>
        <taxon>Enterobacterales</taxon>
        <taxon>Enterobacteriaceae</taxon>
        <taxon>Klebsiella/Raoultella group</taxon>
        <taxon>Klebsiella</taxon>
        <taxon>Klebsiella pneumoniae complex</taxon>
    </lineage>
</organism>
<keyword evidence="4 7" id="KW-0032">Aminotransferase</keyword>
<keyword evidence="6" id="KW-0663">Pyridoxal phosphate</keyword>
<evidence type="ECO:0000313" key="10">
    <source>
        <dbReference type="Proteomes" id="UP000251088"/>
    </source>
</evidence>
<accession>A0A2X3EN81</accession>
<evidence type="ECO:0000256" key="6">
    <source>
        <dbReference type="ARBA" id="ARBA00022898"/>
    </source>
</evidence>
<evidence type="ECO:0000256" key="5">
    <source>
        <dbReference type="ARBA" id="ARBA00022679"/>
    </source>
</evidence>
<dbReference type="InterPro" id="IPR015422">
    <property type="entry name" value="PyrdxlP-dep_Trfase_small"/>
</dbReference>
<name>A0A2X3EN81_KLEPN</name>
<evidence type="ECO:0000259" key="8">
    <source>
        <dbReference type="Pfam" id="PF00155"/>
    </source>
</evidence>
<evidence type="ECO:0000256" key="2">
    <source>
        <dbReference type="ARBA" id="ARBA00007441"/>
    </source>
</evidence>
<keyword evidence="5 7" id="KW-0808">Transferase</keyword>
<dbReference type="Gene3D" id="3.90.1150.10">
    <property type="entry name" value="Aspartate Aminotransferase, domain 1"/>
    <property type="match status" value="1"/>
</dbReference>
<dbReference type="GO" id="GO:0042802">
    <property type="term" value="F:identical protein binding"/>
    <property type="evidence" value="ECO:0007669"/>
    <property type="project" value="TreeGrafter"/>
</dbReference>
<dbReference type="Gene3D" id="3.40.640.10">
    <property type="entry name" value="Type I PLP-dependent aspartate aminotransferase-like (Major domain)"/>
    <property type="match status" value="1"/>
</dbReference>
<dbReference type="InterPro" id="IPR004838">
    <property type="entry name" value="NHTrfase_class1_PyrdxlP-BS"/>
</dbReference>
<dbReference type="GO" id="GO:0033585">
    <property type="term" value="P:L-phenylalanine biosynthetic process from chorismate via phenylpyruvate"/>
    <property type="evidence" value="ECO:0007669"/>
    <property type="project" value="TreeGrafter"/>
</dbReference>
<dbReference type="InterPro" id="IPR000796">
    <property type="entry name" value="Asp_trans"/>
</dbReference>
<comment type="subunit">
    <text evidence="3">Homodimer.</text>
</comment>
<evidence type="ECO:0000256" key="1">
    <source>
        <dbReference type="ARBA" id="ARBA00001933"/>
    </source>
</evidence>
<evidence type="ECO:0000313" key="9">
    <source>
        <dbReference type="EMBL" id="SQC38886.1"/>
    </source>
</evidence>
<dbReference type="InterPro" id="IPR015421">
    <property type="entry name" value="PyrdxlP-dep_Trfase_major"/>
</dbReference>
<dbReference type="EMBL" id="UAWN01000013">
    <property type="protein sequence ID" value="SQC38886.1"/>
    <property type="molecule type" value="Genomic_DNA"/>
</dbReference>
<dbReference type="InterPro" id="IPR015424">
    <property type="entry name" value="PyrdxlP-dep_Trfase"/>
</dbReference>
<comment type="cofactor">
    <cofactor evidence="1 7">
        <name>pyridoxal 5'-phosphate</name>
        <dbReference type="ChEBI" id="CHEBI:597326"/>
    </cofactor>
</comment>
<dbReference type="EC" id="2.6.1.-" evidence="7"/>
<evidence type="ECO:0000256" key="7">
    <source>
        <dbReference type="RuleBase" id="RU000481"/>
    </source>
</evidence>
<dbReference type="PANTHER" id="PTHR11879:SF22">
    <property type="entry name" value="ASPARTATE AMINOTRANSFERASE, MITOCHONDRIAL"/>
    <property type="match status" value="1"/>
</dbReference>
<dbReference type="Pfam" id="PF00155">
    <property type="entry name" value="Aminotran_1_2"/>
    <property type="match status" value="1"/>
</dbReference>
<dbReference type="GO" id="GO:0004838">
    <property type="term" value="F:L-tyrosine-2-oxoglutarate transaminase activity"/>
    <property type="evidence" value="ECO:0007669"/>
    <property type="project" value="TreeGrafter"/>
</dbReference>
<dbReference type="GO" id="GO:0005829">
    <property type="term" value="C:cytosol"/>
    <property type="evidence" value="ECO:0007669"/>
    <property type="project" value="TreeGrafter"/>
</dbReference>